<evidence type="ECO:0008006" key="11">
    <source>
        <dbReference type="Google" id="ProtNLM"/>
    </source>
</evidence>
<feature type="transmembrane region" description="Helical" evidence="8">
    <location>
        <begin position="213"/>
        <end position="235"/>
    </location>
</feature>
<evidence type="ECO:0000256" key="5">
    <source>
        <dbReference type="ARBA" id="ARBA00022692"/>
    </source>
</evidence>
<reference evidence="9" key="1">
    <citation type="submission" date="2020-09" db="EMBL/GenBank/DDBJ databases">
        <authorList>
            <person name="Kikuchi T."/>
        </authorList>
    </citation>
    <scope>NUCLEOTIDE SEQUENCE</scope>
    <source>
        <strain evidence="9">SH1</strain>
    </source>
</reference>
<dbReference type="PANTHER" id="PTHR12982:SF0">
    <property type="entry name" value="PHOSPHATIDYLINOSITOL N-ACETYLGLUCOSAMINYLTRANSFERASE SUBUNIT C"/>
    <property type="match status" value="1"/>
</dbReference>
<dbReference type="OrthoDB" id="196709at2759"/>
<evidence type="ECO:0000256" key="2">
    <source>
        <dbReference type="ARBA" id="ARBA00004687"/>
    </source>
</evidence>
<protein>
    <recommendedName>
        <fullName evidence="11">Phosphatidylinositol N-acetylglucosaminyltransferase subunit C</fullName>
    </recommendedName>
</protein>
<feature type="transmembrane region" description="Helical" evidence="8">
    <location>
        <begin position="21"/>
        <end position="45"/>
    </location>
</feature>
<evidence type="ECO:0000256" key="1">
    <source>
        <dbReference type="ARBA" id="ARBA00004141"/>
    </source>
</evidence>
<dbReference type="GO" id="GO:0000506">
    <property type="term" value="C:glycosylphosphatidylinositol-N-acetylglucosaminyltransferase (GPI-GnT) complex"/>
    <property type="evidence" value="ECO:0007669"/>
    <property type="project" value="TreeGrafter"/>
</dbReference>
<name>A0A811LQ90_9BILA</name>
<evidence type="ECO:0000256" key="6">
    <source>
        <dbReference type="ARBA" id="ARBA00022989"/>
    </source>
</evidence>
<feature type="transmembrane region" description="Helical" evidence="8">
    <location>
        <begin position="160"/>
        <end position="176"/>
    </location>
</feature>
<dbReference type="Proteomes" id="UP000783686">
    <property type="component" value="Unassembled WGS sequence"/>
</dbReference>
<keyword evidence="6 8" id="KW-1133">Transmembrane helix</keyword>
<gene>
    <name evidence="9" type="ORF">BOKJ2_LOCUS13296</name>
</gene>
<keyword evidence="7 8" id="KW-0472">Membrane</keyword>
<dbReference type="EMBL" id="CAJFCW020000006">
    <property type="protein sequence ID" value="CAG9126100.1"/>
    <property type="molecule type" value="Genomic_DNA"/>
</dbReference>
<comment type="subcellular location">
    <subcellularLocation>
        <location evidence="1">Membrane</location>
        <topology evidence="1">Multi-pass membrane protein</topology>
    </subcellularLocation>
</comment>
<dbReference type="EMBL" id="CAJFDH010000006">
    <property type="protein sequence ID" value="CAD5229237.1"/>
    <property type="molecule type" value="Genomic_DNA"/>
</dbReference>
<feature type="transmembrane region" description="Helical" evidence="8">
    <location>
        <begin position="110"/>
        <end position="126"/>
    </location>
</feature>
<evidence type="ECO:0000256" key="8">
    <source>
        <dbReference type="SAM" id="Phobius"/>
    </source>
</evidence>
<comment type="pathway">
    <text evidence="2">Glycolipid biosynthesis; glycosylphosphatidylinositol-anchor biosynthesis.</text>
</comment>
<dbReference type="GO" id="GO:0006506">
    <property type="term" value="P:GPI anchor biosynthetic process"/>
    <property type="evidence" value="ECO:0007669"/>
    <property type="project" value="UniProtKB-UniPathway"/>
</dbReference>
<evidence type="ECO:0000256" key="4">
    <source>
        <dbReference type="ARBA" id="ARBA00022502"/>
    </source>
</evidence>
<comment type="caution">
    <text evidence="9">The sequence shown here is derived from an EMBL/GenBank/DDBJ whole genome shotgun (WGS) entry which is preliminary data.</text>
</comment>
<sequence length="251" mass="28645">MLYDVSGADDSERIVFTRNEALRGACVFTSQLDMVIIYFALLQFIEDKQIGVPYLVLMVSSFLLINQVTIFFVTEEFDVEGKLKSMLTFALFGYGFTPMIRTLTTSICTDTIYAVSWIAFVLSMVFQDYGLKGPLVSHVLSLNLGISGAVFLVSRMGDNFDAFWLLTTAICFFVYWPQIRNKINNISFAFPFFYELICFSIACYSVSKLSESYLHMLLISHTFLLLVFPMMLMFLQPMKNTIHGPWDIMAS</sequence>
<keyword evidence="4" id="KW-0337">GPI-anchor biosynthesis</keyword>
<evidence type="ECO:0000256" key="3">
    <source>
        <dbReference type="ARBA" id="ARBA00008321"/>
    </source>
</evidence>
<feature type="transmembrane region" description="Helical" evidence="8">
    <location>
        <begin position="135"/>
        <end position="154"/>
    </location>
</feature>
<evidence type="ECO:0000313" key="9">
    <source>
        <dbReference type="EMBL" id="CAD5229237.1"/>
    </source>
</evidence>
<feature type="transmembrane region" description="Helical" evidence="8">
    <location>
        <begin position="188"/>
        <end position="207"/>
    </location>
</feature>
<dbReference type="UniPathway" id="UPA00196"/>
<dbReference type="InterPro" id="IPR009450">
    <property type="entry name" value="Plno_GlcNAc_GPI2"/>
</dbReference>
<evidence type="ECO:0000256" key="7">
    <source>
        <dbReference type="ARBA" id="ARBA00023136"/>
    </source>
</evidence>
<accession>A0A811LQ90</accession>
<dbReference type="Proteomes" id="UP000614601">
    <property type="component" value="Unassembled WGS sequence"/>
</dbReference>
<evidence type="ECO:0000313" key="10">
    <source>
        <dbReference type="Proteomes" id="UP000614601"/>
    </source>
</evidence>
<dbReference type="AlphaFoldDB" id="A0A811LQ90"/>
<proteinExistence type="inferred from homology"/>
<dbReference type="PANTHER" id="PTHR12982">
    <property type="entry name" value="PHOSPHATIDYLINOSITOL GLYCAN, CLASS C"/>
    <property type="match status" value="1"/>
</dbReference>
<organism evidence="9 10">
    <name type="scientific">Bursaphelenchus okinawaensis</name>
    <dbReference type="NCBI Taxonomy" id="465554"/>
    <lineage>
        <taxon>Eukaryota</taxon>
        <taxon>Metazoa</taxon>
        <taxon>Ecdysozoa</taxon>
        <taxon>Nematoda</taxon>
        <taxon>Chromadorea</taxon>
        <taxon>Rhabditida</taxon>
        <taxon>Tylenchina</taxon>
        <taxon>Tylenchomorpha</taxon>
        <taxon>Aphelenchoidea</taxon>
        <taxon>Aphelenchoididae</taxon>
        <taxon>Bursaphelenchus</taxon>
    </lineage>
</organism>
<keyword evidence="10" id="KW-1185">Reference proteome</keyword>
<feature type="transmembrane region" description="Helical" evidence="8">
    <location>
        <begin position="51"/>
        <end position="74"/>
    </location>
</feature>
<dbReference type="Pfam" id="PF06432">
    <property type="entry name" value="GPI2"/>
    <property type="match status" value="1"/>
</dbReference>
<keyword evidence="5 8" id="KW-0812">Transmembrane</keyword>
<comment type="similarity">
    <text evidence="3">Belongs to the PIGC family.</text>
</comment>